<reference evidence="6 8" key="3">
    <citation type="submission" date="2019-04" db="EMBL/GenBank/DDBJ databases">
        <title>Microbes associate with the intestines of laboratory mice.</title>
        <authorList>
            <person name="Navarre W."/>
            <person name="Wong E."/>
            <person name="Huang K."/>
            <person name="Tropini C."/>
            <person name="Ng K."/>
            <person name="Yu B."/>
        </authorList>
    </citation>
    <scope>NUCLEOTIDE SEQUENCE [LARGE SCALE GENOMIC DNA]</scope>
    <source>
        <strain evidence="6 8">NM06_A21</strain>
    </source>
</reference>
<dbReference type="InterPro" id="IPR007346">
    <property type="entry name" value="Endonuclease-I"/>
</dbReference>
<dbReference type="Proteomes" id="UP000306630">
    <property type="component" value="Unassembled WGS sequence"/>
</dbReference>
<keyword evidence="4" id="KW-0732">Signal</keyword>
<accession>A0A1Z2XF93</accession>
<dbReference type="STRING" id="1796646.A4V02_00775"/>
<dbReference type="EMBL" id="CP015402">
    <property type="protein sequence ID" value="ANU62422.1"/>
    <property type="molecule type" value="Genomic_DNA"/>
</dbReference>
<dbReference type="GeneID" id="65535370"/>
<proteinExistence type="inferred from homology"/>
<evidence type="ECO:0000313" key="7">
    <source>
        <dbReference type="Proteomes" id="UP000186351"/>
    </source>
</evidence>
<dbReference type="Proteomes" id="UP000186351">
    <property type="component" value="Chromosome"/>
</dbReference>
<evidence type="ECO:0000256" key="1">
    <source>
        <dbReference type="ARBA" id="ARBA00006429"/>
    </source>
</evidence>
<dbReference type="OrthoDB" id="9770276at2"/>
<reference evidence="5" key="2">
    <citation type="submission" date="2017-04" db="EMBL/GenBank/DDBJ databases">
        <title>Complete Genome Sequences of Twelve Strains of a Stable Defined Moderately Diverse Mouse Microbiota 2 (sDMDMm2).</title>
        <authorList>
            <person name="Uchimura Y."/>
            <person name="Wyss M."/>
            <person name="Brugiroux S."/>
            <person name="Limenitakis J.P."/>
            <person name="Stecher B."/>
            <person name="McCoy K.D."/>
            <person name="Macpherson A.J."/>
        </authorList>
    </citation>
    <scope>NUCLEOTIDE SEQUENCE</scope>
    <source>
        <strain evidence="5">YL27</strain>
    </source>
</reference>
<comment type="similarity">
    <text evidence="1">Belongs to the EndA/NucM nuclease family.</text>
</comment>
<dbReference type="PANTHER" id="PTHR33607">
    <property type="entry name" value="ENDONUCLEASE-1"/>
    <property type="match status" value="1"/>
</dbReference>
<dbReference type="KEGG" id="pary:A4V02_00775"/>
<evidence type="ECO:0000313" key="8">
    <source>
        <dbReference type="Proteomes" id="UP000306630"/>
    </source>
</evidence>
<evidence type="ECO:0000256" key="2">
    <source>
        <dbReference type="ARBA" id="ARBA00022722"/>
    </source>
</evidence>
<evidence type="ECO:0000256" key="3">
    <source>
        <dbReference type="ARBA" id="ARBA00022801"/>
    </source>
</evidence>
<evidence type="ECO:0000313" key="5">
    <source>
        <dbReference type="EMBL" id="ANU62422.1"/>
    </source>
</evidence>
<keyword evidence="7" id="KW-1185">Reference proteome</keyword>
<organism evidence="5 7">
    <name type="scientific">Muribaculum intestinale</name>
    <dbReference type="NCBI Taxonomy" id="1796646"/>
    <lineage>
        <taxon>Bacteria</taxon>
        <taxon>Pseudomonadati</taxon>
        <taxon>Bacteroidota</taxon>
        <taxon>Bacteroidia</taxon>
        <taxon>Bacteroidales</taxon>
        <taxon>Muribaculaceae</taxon>
        <taxon>Muribaculum</taxon>
    </lineage>
</organism>
<feature type="chain" id="PRO_5008529191" evidence="4">
    <location>
        <begin position="22"/>
        <end position="516"/>
    </location>
</feature>
<dbReference type="SUPFAM" id="SSF54060">
    <property type="entry name" value="His-Me finger endonucleases"/>
    <property type="match status" value="1"/>
</dbReference>
<evidence type="ECO:0000313" key="6">
    <source>
        <dbReference type="EMBL" id="TGY75228.1"/>
    </source>
</evidence>
<protein>
    <submittedName>
        <fullName evidence="5">Uncharacterized protein</fullName>
    </submittedName>
</protein>
<reference evidence="7" key="1">
    <citation type="submission" date="2016-04" db="EMBL/GenBank/DDBJ databases">
        <title>Complete Genome Sequences of Twelve Strains of a Stable Defined Moderately Diverse Mouse Microbiota 2 (sDMDMm2).</title>
        <authorList>
            <person name="Uchimura Y."/>
            <person name="Wyss M."/>
            <person name="Brugiroux S."/>
            <person name="Limenitakis J.P."/>
            <person name="Stecher B."/>
            <person name="McCoy K.D."/>
            <person name="Macpherson A.J."/>
        </authorList>
    </citation>
    <scope>NUCLEOTIDE SEQUENCE [LARGE SCALE GENOMIC DNA]</scope>
    <source>
        <strain evidence="7">YL27</strain>
    </source>
</reference>
<dbReference type="Pfam" id="PF04231">
    <property type="entry name" value="Endonuclease_1"/>
    <property type="match status" value="1"/>
</dbReference>
<gene>
    <name evidence="5" type="ORF">A4V02_00775</name>
    <name evidence="6" type="ORF">E5333_04405</name>
</gene>
<dbReference type="GO" id="GO:0016787">
    <property type="term" value="F:hydrolase activity"/>
    <property type="evidence" value="ECO:0007669"/>
    <property type="project" value="UniProtKB-KW"/>
</dbReference>
<dbReference type="AlphaFoldDB" id="A0A1B1S6J6"/>
<dbReference type="GO" id="GO:0004518">
    <property type="term" value="F:nuclease activity"/>
    <property type="evidence" value="ECO:0007669"/>
    <property type="project" value="UniProtKB-KW"/>
</dbReference>
<keyword evidence="3" id="KW-0378">Hydrolase</keyword>
<dbReference type="PANTHER" id="PTHR33607:SF2">
    <property type="entry name" value="ENDONUCLEASE-1"/>
    <property type="match status" value="1"/>
</dbReference>
<feature type="signal peptide" evidence="4">
    <location>
        <begin position="1"/>
        <end position="21"/>
    </location>
</feature>
<keyword evidence="2" id="KW-0540">Nuclease</keyword>
<dbReference type="EMBL" id="SRYD01000013">
    <property type="protein sequence ID" value="TGY75228.1"/>
    <property type="molecule type" value="Genomic_DNA"/>
</dbReference>
<sequence length="516" mass="57835">MKKIYLLSLAAVAALPSTLMAEIPEGYYDNLKGLSGADLKNAIYNTIKNPKAPGYGPGANKTWWAFYETDQLPDGTYLNRYSDLKFEVGERGSRPKKDIKGTTNSKGNYIEMNIEHSFPKSWWGGTEGTIYNDLFNLYPSDNSTNSAKSNLVMDRVANVSTDDGYTKIGKGTNVSENVWEPIDKYKGDFSRGYMYMISAWQNYTWVKVGLQFLDNNQYPTFKQWAADLYSEWCRLDEPDEIEINRNDAVYKIQGNRNPYIDFPNLFEYLWGDSTACTFDPEKTVVAGGGTYRPAAPLDPANPNHYYRMEILYAADYTKGDNGVTETTVKAPGSSSKVWNRSTQYGWVANSFIGGTRYDSDATLYTEEIDLAATTNAYMQFEHAVNFLPGKCADYLTVSVICDGVDTPINDVVTWPAGNLWSFIKSGIIDLSAYAGKKVKIGFRYTSTTSTCGAWEIKSIELRGGSTSGIDNIFDTPVKFDPSLPAEYYTIDGRRVHPSTSGLLIVRQRGRTYKILR</sequence>
<accession>A0A1B1S6J6</accession>
<dbReference type="InterPro" id="IPR044925">
    <property type="entry name" value="His-Me_finger_sf"/>
</dbReference>
<evidence type="ECO:0000256" key="4">
    <source>
        <dbReference type="SAM" id="SignalP"/>
    </source>
</evidence>
<dbReference type="RefSeq" id="WP_068959820.1">
    <property type="nucleotide sequence ID" value="NZ_CAJTCT010000003.1"/>
</dbReference>
<name>A0A1B1S6J6_9BACT</name>